<keyword evidence="8" id="KW-1185">Reference proteome</keyword>
<dbReference type="InterPro" id="IPR036879">
    <property type="entry name" value="TF_MADSbox_sf"/>
</dbReference>
<organism evidence="7 8">
    <name type="scientific">Platanthera guangdongensis</name>
    <dbReference type="NCBI Taxonomy" id="2320717"/>
    <lineage>
        <taxon>Eukaryota</taxon>
        <taxon>Viridiplantae</taxon>
        <taxon>Streptophyta</taxon>
        <taxon>Embryophyta</taxon>
        <taxon>Tracheophyta</taxon>
        <taxon>Spermatophyta</taxon>
        <taxon>Magnoliopsida</taxon>
        <taxon>Liliopsida</taxon>
        <taxon>Asparagales</taxon>
        <taxon>Orchidaceae</taxon>
        <taxon>Orchidoideae</taxon>
        <taxon>Orchideae</taxon>
        <taxon>Orchidinae</taxon>
        <taxon>Platanthera</taxon>
    </lineage>
</organism>
<name>A0ABR2LDG9_9ASPA</name>
<evidence type="ECO:0000256" key="3">
    <source>
        <dbReference type="ARBA" id="ARBA00023125"/>
    </source>
</evidence>
<reference evidence="7 8" key="1">
    <citation type="journal article" date="2022" name="Nat. Plants">
        <title>Genomes of leafy and leafless Platanthera orchids illuminate the evolution of mycoheterotrophy.</title>
        <authorList>
            <person name="Li M.H."/>
            <person name="Liu K.W."/>
            <person name="Li Z."/>
            <person name="Lu H.C."/>
            <person name="Ye Q.L."/>
            <person name="Zhang D."/>
            <person name="Wang J.Y."/>
            <person name="Li Y.F."/>
            <person name="Zhong Z.M."/>
            <person name="Liu X."/>
            <person name="Yu X."/>
            <person name="Liu D.K."/>
            <person name="Tu X.D."/>
            <person name="Liu B."/>
            <person name="Hao Y."/>
            <person name="Liao X.Y."/>
            <person name="Jiang Y.T."/>
            <person name="Sun W.H."/>
            <person name="Chen J."/>
            <person name="Chen Y.Q."/>
            <person name="Ai Y."/>
            <person name="Zhai J.W."/>
            <person name="Wu S.S."/>
            <person name="Zhou Z."/>
            <person name="Hsiao Y.Y."/>
            <person name="Wu W.L."/>
            <person name="Chen Y.Y."/>
            <person name="Lin Y.F."/>
            <person name="Hsu J.L."/>
            <person name="Li C.Y."/>
            <person name="Wang Z.W."/>
            <person name="Zhao X."/>
            <person name="Zhong W.Y."/>
            <person name="Ma X.K."/>
            <person name="Ma L."/>
            <person name="Huang J."/>
            <person name="Chen G.Z."/>
            <person name="Huang M.Z."/>
            <person name="Huang L."/>
            <person name="Peng D.H."/>
            <person name="Luo Y.B."/>
            <person name="Zou S.Q."/>
            <person name="Chen S.P."/>
            <person name="Lan S."/>
            <person name="Tsai W.C."/>
            <person name="Van de Peer Y."/>
            <person name="Liu Z.J."/>
        </authorList>
    </citation>
    <scope>NUCLEOTIDE SEQUENCE [LARGE SCALE GENOMIC DNA]</scope>
    <source>
        <strain evidence="7">Lor288</strain>
    </source>
</reference>
<dbReference type="SUPFAM" id="SSF55455">
    <property type="entry name" value="SRF-like"/>
    <property type="match status" value="1"/>
</dbReference>
<evidence type="ECO:0000256" key="5">
    <source>
        <dbReference type="ARBA" id="ARBA00023242"/>
    </source>
</evidence>
<dbReference type="EMBL" id="JBBWWR010000021">
    <property type="protein sequence ID" value="KAK8937948.1"/>
    <property type="molecule type" value="Genomic_DNA"/>
</dbReference>
<gene>
    <name evidence="7" type="primary">AGL61</name>
    <name evidence="7" type="ORF">KSP40_PGU001756</name>
</gene>
<feature type="domain" description="MADS-box" evidence="6">
    <location>
        <begin position="13"/>
        <end position="73"/>
    </location>
</feature>
<dbReference type="PROSITE" id="PS50066">
    <property type="entry name" value="MADS_BOX_2"/>
    <property type="match status" value="1"/>
</dbReference>
<evidence type="ECO:0000313" key="8">
    <source>
        <dbReference type="Proteomes" id="UP001412067"/>
    </source>
</evidence>
<evidence type="ECO:0000256" key="4">
    <source>
        <dbReference type="ARBA" id="ARBA00023163"/>
    </source>
</evidence>
<dbReference type="PANTHER" id="PTHR11945">
    <property type="entry name" value="MADS BOX PROTEIN"/>
    <property type="match status" value="1"/>
</dbReference>
<dbReference type="PANTHER" id="PTHR11945:SF534">
    <property type="entry name" value="MYOCYTE-SPECIFIC ENHANCER FACTOR 2"/>
    <property type="match status" value="1"/>
</dbReference>
<keyword evidence="4" id="KW-0804">Transcription</keyword>
<keyword evidence="2" id="KW-0805">Transcription regulation</keyword>
<keyword evidence="5" id="KW-0539">Nucleus</keyword>
<dbReference type="CDD" id="cd00265">
    <property type="entry name" value="MADS_MEF2_like"/>
    <property type="match status" value="1"/>
</dbReference>
<keyword evidence="3" id="KW-0238">DNA-binding</keyword>
<protein>
    <submittedName>
        <fullName evidence="7">Agamous-like MADS-box protein AGL61</fullName>
    </submittedName>
</protein>
<evidence type="ECO:0000256" key="2">
    <source>
        <dbReference type="ARBA" id="ARBA00023015"/>
    </source>
</evidence>
<dbReference type="SMART" id="SM00432">
    <property type="entry name" value="MADS"/>
    <property type="match status" value="1"/>
</dbReference>
<sequence>MSPNKETNRRRGKGRKKIEIKPIQNARSRKVCFSKRRQGLFTKANELCILCGTEVAILFFSPAGKPFSYGHPSMENVVTRFLMKDGAAVPSREIPAAAAEDHCDEIKSNLTYWMDCLETERRRRSQLEAALKDPWPISKPFWWDADPSSMSMQELIEYQNILLQQQHNVAQAEKNLCFPVTAADLEMGNEFLDVRPILDCIPGGAAEFGDEDLISLLQPQAPMPSLDDYLCGFGI</sequence>
<proteinExistence type="predicted"/>
<dbReference type="InterPro" id="IPR033896">
    <property type="entry name" value="MEF2-like_N"/>
</dbReference>
<accession>A0ABR2LDG9</accession>
<dbReference type="InterPro" id="IPR002100">
    <property type="entry name" value="TF_MADSbox"/>
</dbReference>
<dbReference type="PRINTS" id="PR00404">
    <property type="entry name" value="MADSDOMAIN"/>
</dbReference>
<comment type="caution">
    <text evidence="7">The sequence shown here is derived from an EMBL/GenBank/DDBJ whole genome shotgun (WGS) entry which is preliminary data.</text>
</comment>
<dbReference type="Gene3D" id="3.40.1810.10">
    <property type="entry name" value="Transcription factor, MADS-box"/>
    <property type="match status" value="1"/>
</dbReference>
<evidence type="ECO:0000256" key="1">
    <source>
        <dbReference type="ARBA" id="ARBA00004123"/>
    </source>
</evidence>
<dbReference type="Proteomes" id="UP001412067">
    <property type="component" value="Unassembled WGS sequence"/>
</dbReference>
<comment type="subcellular location">
    <subcellularLocation>
        <location evidence="1">Nucleus</location>
    </subcellularLocation>
</comment>
<dbReference type="Pfam" id="PF00319">
    <property type="entry name" value="SRF-TF"/>
    <property type="match status" value="1"/>
</dbReference>
<evidence type="ECO:0000313" key="7">
    <source>
        <dbReference type="EMBL" id="KAK8937948.1"/>
    </source>
</evidence>
<evidence type="ECO:0000259" key="6">
    <source>
        <dbReference type="PROSITE" id="PS50066"/>
    </source>
</evidence>